<dbReference type="InterPro" id="IPR051488">
    <property type="entry name" value="WD_repeat_striatin"/>
</dbReference>
<name>A0A914PBK6_9BILA</name>
<reference evidence="5" key="1">
    <citation type="submission" date="2022-11" db="UniProtKB">
        <authorList>
            <consortium name="WormBaseParasite"/>
        </authorList>
    </citation>
    <scope>IDENTIFICATION</scope>
</reference>
<dbReference type="InterPro" id="IPR013258">
    <property type="entry name" value="Striatin_N"/>
</dbReference>
<dbReference type="AlphaFoldDB" id="A0A914PBK6"/>
<sequence>MATCYKDKQNIFSYNSQTSKSHDQFDNINLNRNNLSCPDSLNFQSFKRFSPFRNTFKKDHGIFFDGRKKEWKGKNQWSKNDPEIFNIFDKQWNGVKRILTNGSLKYPFEYQRGDDVNKATVPEIMQYKATQHLLNPNSSNISTERNQRQNRLKSVTTTDSNESDKESVKSDANSTDTVVKTENNEQEKKPNDVRIPYTMPGVLHFLQHEWSRAELERTHWEMEKAELKVIFLLVGIELIHGASENIPTVFWLVN</sequence>
<feature type="compositionally biased region" description="Polar residues" evidence="2">
    <location>
        <begin position="170"/>
        <end position="181"/>
    </location>
</feature>
<feature type="compositionally biased region" description="Polar residues" evidence="2">
    <location>
        <begin position="130"/>
        <end position="144"/>
    </location>
</feature>
<feature type="compositionally biased region" description="Basic and acidic residues" evidence="2">
    <location>
        <begin position="182"/>
        <end position="192"/>
    </location>
</feature>
<keyword evidence="1" id="KW-0175">Coiled coil</keyword>
<dbReference type="WBParaSite" id="PDA_v2.g15532.t1">
    <property type="protein sequence ID" value="PDA_v2.g15532.t1"/>
    <property type="gene ID" value="PDA_v2.g15532"/>
</dbReference>
<accession>A0A914PBK6</accession>
<evidence type="ECO:0000259" key="3">
    <source>
        <dbReference type="Pfam" id="PF08232"/>
    </source>
</evidence>
<evidence type="ECO:0000313" key="4">
    <source>
        <dbReference type="Proteomes" id="UP000887578"/>
    </source>
</evidence>
<evidence type="ECO:0000313" key="5">
    <source>
        <dbReference type="WBParaSite" id="PDA_v2.g15532.t1"/>
    </source>
</evidence>
<keyword evidence="4" id="KW-1185">Reference proteome</keyword>
<proteinExistence type="predicted"/>
<dbReference type="PANTHER" id="PTHR15653:SF0">
    <property type="entry name" value="CONNECTOR OF KINASE TO AP-1, ISOFORM E"/>
    <property type="match status" value="1"/>
</dbReference>
<feature type="region of interest" description="Disordered" evidence="2">
    <location>
        <begin position="130"/>
        <end position="194"/>
    </location>
</feature>
<dbReference type="Proteomes" id="UP000887578">
    <property type="component" value="Unplaced"/>
</dbReference>
<protein>
    <submittedName>
        <fullName evidence="5">Striatin N-terminal domain-containing protein</fullName>
    </submittedName>
</protein>
<dbReference type="PANTHER" id="PTHR15653">
    <property type="entry name" value="STRIATIN"/>
    <property type="match status" value="1"/>
</dbReference>
<evidence type="ECO:0000256" key="2">
    <source>
        <dbReference type="SAM" id="MobiDB-lite"/>
    </source>
</evidence>
<evidence type="ECO:0000256" key="1">
    <source>
        <dbReference type="ARBA" id="ARBA00023054"/>
    </source>
</evidence>
<organism evidence="4 5">
    <name type="scientific">Panagrolaimus davidi</name>
    <dbReference type="NCBI Taxonomy" id="227884"/>
    <lineage>
        <taxon>Eukaryota</taxon>
        <taxon>Metazoa</taxon>
        <taxon>Ecdysozoa</taxon>
        <taxon>Nematoda</taxon>
        <taxon>Chromadorea</taxon>
        <taxon>Rhabditida</taxon>
        <taxon>Tylenchina</taxon>
        <taxon>Panagrolaimomorpha</taxon>
        <taxon>Panagrolaimoidea</taxon>
        <taxon>Panagrolaimidae</taxon>
        <taxon>Panagrolaimus</taxon>
    </lineage>
</organism>
<dbReference type="Pfam" id="PF08232">
    <property type="entry name" value="Striatin"/>
    <property type="match status" value="1"/>
</dbReference>
<feature type="domain" description="Striatin N-terminal" evidence="3">
    <location>
        <begin position="198"/>
        <end position="228"/>
    </location>
</feature>